<gene>
    <name evidence="1" type="ORF">Ctob_001104</name>
</gene>
<proteinExistence type="predicted"/>
<dbReference type="EMBL" id="JWZX01003265">
    <property type="protein sequence ID" value="KOO22629.1"/>
    <property type="molecule type" value="Genomic_DNA"/>
</dbReference>
<comment type="caution">
    <text evidence="1">The sequence shown here is derived from an EMBL/GenBank/DDBJ whole genome shotgun (WGS) entry which is preliminary data.</text>
</comment>
<reference evidence="2" key="1">
    <citation type="journal article" date="2015" name="PLoS Genet.">
        <title>Genome Sequence and Transcriptome Analyses of Chrysochromulina tobin: Metabolic Tools for Enhanced Algal Fitness in the Prominent Order Prymnesiales (Haptophyceae).</title>
        <authorList>
            <person name="Hovde B.T."/>
            <person name="Deodato C.R."/>
            <person name="Hunsperger H.M."/>
            <person name="Ryken S.A."/>
            <person name="Yost W."/>
            <person name="Jha R.K."/>
            <person name="Patterson J."/>
            <person name="Monnat R.J. Jr."/>
            <person name="Barlow S.B."/>
            <person name="Starkenburg S.R."/>
            <person name="Cattolico R.A."/>
        </authorList>
    </citation>
    <scope>NUCLEOTIDE SEQUENCE</scope>
    <source>
        <strain evidence="2">CCMP291</strain>
    </source>
</reference>
<protein>
    <submittedName>
        <fullName evidence="1">Uncharacterized protein</fullName>
    </submittedName>
</protein>
<keyword evidence="2" id="KW-1185">Reference proteome</keyword>
<name>A0A0M0J7Q9_9EUKA</name>
<evidence type="ECO:0000313" key="1">
    <source>
        <dbReference type="EMBL" id="KOO22629.1"/>
    </source>
</evidence>
<accession>A0A0M0J7Q9</accession>
<dbReference type="Proteomes" id="UP000037460">
    <property type="component" value="Unassembled WGS sequence"/>
</dbReference>
<dbReference type="AlphaFoldDB" id="A0A0M0J7Q9"/>
<evidence type="ECO:0000313" key="2">
    <source>
        <dbReference type="Proteomes" id="UP000037460"/>
    </source>
</evidence>
<sequence length="260" mass="29007">MDMLNDMFQRQARRLEAQLYQRAQDQRTIEVTQRQAQIARAQVRRLEQTHCEQAARILQGAKSLQQLQQLLRETLHVKQEVLGVCDELEREVAALREALGRVAPGEAEKVPRRRAGSASDSTYSVEALRQRAGDLERQLADTERSALQQIGATPSTLMAMSSDYNPLNDLSAVADYASKANVAESGAYYVESAPASTHMPMLPLQTPSHGHMEMHAPTAASMAMSSRYPNTAPYAMPNRGGDRPVPMMLSRDHSFEQRPY</sequence>
<organism evidence="1 2">
    <name type="scientific">Chrysochromulina tobinii</name>
    <dbReference type="NCBI Taxonomy" id="1460289"/>
    <lineage>
        <taxon>Eukaryota</taxon>
        <taxon>Haptista</taxon>
        <taxon>Haptophyta</taxon>
        <taxon>Prymnesiophyceae</taxon>
        <taxon>Prymnesiales</taxon>
        <taxon>Chrysochromulinaceae</taxon>
        <taxon>Chrysochromulina</taxon>
    </lineage>
</organism>